<dbReference type="GO" id="GO:0006310">
    <property type="term" value="P:DNA recombination"/>
    <property type="evidence" value="ECO:0007669"/>
    <property type="project" value="UniProtKB-UniRule"/>
</dbReference>
<evidence type="ECO:0000256" key="5">
    <source>
        <dbReference type="ARBA" id="ARBA00023204"/>
    </source>
</evidence>
<dbReference type="EMBL" id="CAJNOH010000097">
    <property type="protein sequence ID" value="CAF0864338.1"/>
    <property type="molecule type" value="Genomic_DNA"/>
</dbReference>
<dbReference type="Proteomes" id="UP000663882">
    <property type="component" value="Unassembled WGS sequence"/>
</dbReference>
<dbReference type="Proteomes" id="UP000663836">
    <property type="component" value="Unassembled WGS sequence"/>
</dbReference>
<evidence type="ECO:0000313" key="15">
    <source>
        <dbReference type="Proteomes" id="UP000663870"/>
    </source>
</evidence>
<keyword evidence="15" id="KW-1185">Reference proteome</keyword>
<comment type="function">
    <text evidence="7">Component of the SMC5-SMC6 complex, that promotes sister chromatid alignment after DNA damage and facilitates double-stranded DNA breaks (DSBs) repair via homologous recombination between sister chromatids.</text>
</comment>
<dbReference type="Proteomes" id="UP000663823">
    <property type="component" value="Unassembled WGS sequence"/>
</dbReference>
<organism evidence="12 15">
    <name type="scientific">Rotaria sordida</name>
    <dbReference type="NCBI Taxonomy" id="392033"/>
    <lineage>
        <taxon>Eukaryota</taxon>
        <taxon>Metazoa</taxon>
        <taxon>Spiralia</taxon>
        <taxon>Gnathifera</taxon>
        <taxon>Rotifera</taxon>
        <taxon>Eurotatoria</taxon>
        <taxon>Bdelloidea</taxon>
        <taxon>Philodinida</taxon>
        <taxon>Philodinidae</taxon>
        <taxon>Rotaria</taxon>
    </lineage>
</organism>
<comment type="subunit">
    <text evidence="7">Component of the SMC5-SMC6 complex.</text>
</comment>
<evidence type="ECO:0000259" key="8">
    <source>
        <dbReference type="Pfam" id="PF08743"/>
    </source>
</evidence>
<dbReference type="EMBL" id="CAJNOL010004463">
    <property type="protein sequence ID" value="CAF1588772.1"/>
    <property type="molecule type" value="Genomic_DNA"/>
</dbReference>
<dbReference type="AlphaFoldDB" id="A0A815ZSY0"/>
<evidence type="ECO:0000256" key="3">
    <source>
        <dbReference type="ARBA" id="ARBA00022763"/>
    </source>
</evidence>
<keyword evidence="3 7" id="KW-0227">DNA damage</keyword>
<dbReference type="EMBL" id="CAJNOO010000668">
    <property type="protein sequence ID" value="CAF1006279.1"/>
    <property type="molecule type" value="Genomic_DNA"/>
</dbReference>
<evidence type="ECO:0000313" key="14">
    <source>
        <dbReference type="EMBL" id="CAF3686130.1"/>
    </source>
</evidence>
<dbReference type="OrthoDB" id="361242at2759"/>
<evidence type="ECO:0000256" key="4">
    <source>
        <dbReference type="ARBA" id="ARBA00023172"/>
    </source>
</evidence>
<evidence type="ECO:0000313" key="13">
    <source>
        <dbReference type="EMBL" id="CAF3658551.1"/>
    </source>
</evidence>
<name>A0A815ZSY0_9BILA</name>
<feature type="domain" description="Non-structural maintenance of chromosome element 4 C-terminal" evidence="8">
    <location>
        <begin position="220"/>
        <end position="321"/>
    </location>
</feature>
<dbReference type="GO" id="GO:0030915">
    <property type="term" value="C:Smc5-Smc6 complex"/>
    <property type="evidence" value="ECO:0007669"/>
    <property type="project" value="UniProtKB-UniRule"/>
</dbReference>
<gene>
    <name evidence="13" type="ORF">JBS370_LOCUS6770</name>
    <name evidence="12" type="ORF">JXQ802_LOCUS47008</name>
    <name evidence="14" type="ORF">OTI717_LOCUS11557</name>
    <name evidence="9" type="ORF">PYM288_LOCUS7719</name>
    <name evidence="10" type="ORF">RFH988_LOCUS14436</name>
    <name evidence="11" type="ORF">ZHD862_LOCUS27730</name>
</gene>
<protein>
    <recommendedName>
        <fullName evidence="7">Non-structural maintenance of chromosomes element 4</fullName>
    </recommendedName>
</protein>
<keyword evidence="5 7" id="KW-0234">DNA repair</keyword>
<comment type="caution">
    <text evidence="12">The sequence shown here is derived from an EMBL/GenBank/DDBJ whole genome shotgun (WGS) entry which is preliminary data.</text>
</comment>
<evidence type="ECO:0000256" key="6">
    <source>
        <dbReference type="ARBA" id="ARBA00023242"/>
    </source>
</evidence>
<evidence type="ECO:0000313" key="12">
    <source>
        <dbReference type="EMBL" id="CAF1588772.1"/>
    </source>
</evidence>
<dbReference type="PANTHER" id="PTHR16140:SF0">
    <property type="entry name" value="NON-STRUCTURAL MAINTENANCE OF CHROMOSOMES ELEMENT 4"/>
    <property type="match status" value="1"/>
</dbReference>
<evidence type="ECO:0000313" key="9">
    <source>
        <dbReference type="EMBL" id="CAF0864338.1"/>
    </source>
</evidence>
<evidence type="ECO:0000256" key="7">
    <source>
        <dbReference type="RuleBase" id="RU365071"/>
    </source>
</evidence>
<dbReference type="Pfam" id="PF08743">
    <property type="entry name" value="Nse4_C"/>
    <property type="match status" value="1"/>
</dbReference>
<accession>A0A815ZSY0</accession>
<sequence>MADITTLPNQKMSRHKLVNQINTEERLETRVNYRSLISDLYSNKPELTEPTNKQLFNQLNTCNKLFEDVRTPREGVLDIIALKTISSFARIQTIAIDKKSTTENAFKLMRKCAKIIKKNLTESDDVFAEFYIDFCHYHKTIGMMNFMSGRLPTFWFEKRILEKSLMKQRSRRTKDIIDSSQHTQIKEIKKMSSNGEQTSKEIIRMNRCLEEAYENNNNQPISFFIFTIHPTKFSRSVENIFHISFLIKEGKVELFLDNNGLPVLRPLKESNKLNDSNMNINLSSSNTKSHQINSLTQLILSLDIEQWETLVDVFDIQTSMINDQN</sequence>
<evidence type="ECO:0000313" key="11">
    <source>
        <dbReference type="EMBL" id="CAF1296471.1"/>
    </source>
</evidence>
<dbReference type="InterPro" id="IPR027786">
    <property type="entry name" value="Nse4/EID"/>
</dbReference>
<dbReference type="EMBL" id="CAJOAX010001106">
    <property type="protein sequence ID" value="CAF3686130.1"/>
    <property type="molecule type" value="Genomic_DNA"/>
</dbReference>
<reference evidence="12" key="1">
    <citation type="submission" date="2021-02" db="EMBL/GenBank/DDBJ databases">
        <authorList>
            <person name="Nowell W R."/>
        </authorList>
    </citation>
    <scope>NUCLEOTIDE SEQUENCE</scope>
</reference>
<dbReference type="EMBL" id="CAJOBD010000383">
    <property type="protein sequence ID" value="CAF3658551.1"/>
    <property type="molecule type" value="Genomic_DNA"/>
</dbReference>
<dbReference type="GO" id="GO:0005634">
    <property type="term" value="C:nucleus"/>
    <property type="evidence" value="ECO:0007669"/>
    <property type="project" value="UniProtKB-SubCell"/>
</dbReference>
<keyword evidence="4 7" id="KW-0233">DNA recombination</keyword>
<dbReference type="Proteomes" id="UP000663854">
    <property type="component" value="Unassembled WGS sequence"/>
</dbReference>
<dbReference type="EMBL" id="CAJNOT010002227">
    <property type="protein sequence ID" value="CAF1296471.1"/>
    <property type="molecule type" value="Genomic_DNA"/>
</dbReference>
<dbReference type="Proteomes" id="UP000663870">
    <property type="component" value="Unassembled WGS sequence"/>
</dbReference>
<dbReference type="GO" id="GO:0006281">
    <property type="term" value="P:DNA repair"/>
    <property type="evidence" value="ECO:0007669"/>
    <property type="project" value="UniProtKB-UniRule"/>
</dbReference>
<dbReference type="Proteomes" id="UP000663864">
    <property type="component" value="Unassembled WGS sequence"/>
</dbReference>
<comment type="subcellular location">
    <subcellularLocation>
        <location evidence="1 7">Nucleus</location>
    </subcellularLocation>
</comment>
<evidence type="ECO:0000256" key="1">
    <source>
        <dbReference type="ARBA" id="ARBA00004123"/>
    </source>
</evidence>
<proteinExistence type="inferred from homology"/>
<comment type="similarity">
    <text evidence="2 7">Belongs to the NSE4 family.</text>
</comment>
<dbReference type="PANTHER" id="PTHR16140">
    <property type="entry name" value="NON-STRUCTURAL MAINTENANCE OF CHROMOSOMES ELEMENT 4"/>
    <property type="match status" value="1"/>
</dbReference>
<keyword evidence="6 7" id="KW-0539">Nucleus</keyword>
<evidence type="ECO:0000256" key="2">
    <source>
        <dbReference type="ARBA" id="ARBA00008997"/>
    </source>
</evidence>
<dbReference type="InterPro" id="IPR014854">
    <property type="entry name" value="Nse4_C"/>
</dbReference>
<evidence type="ECO:0000313" key="10">
    <source>
        <dbReference type="EMBL" id="CAF1006279.1"/>
    </source>
</evidence>